<accession>A0A0G4B453</accession>
<dbReference type="GO" id="GO:0004519">
    <property type="term" value="F:endonuclease activity"/>
    <property type="evidence" value="ECO:0007669"/>
    <property type="project" value="UniProtKB-KW"/>
</dbReference>
<proteinExistence type="predicted"/>
<organism evidence="2 3">
    <name type="scientific">Berkelbacteria bacterium GW2011_GWE1_39_12</name>
    <dbReference type="NCBI Taxonomy" id="1618337"/>
    <lineage>
        <taxon>Bacteria</taxon>
        <taxon>Candidatus Berkelbacteria</taxon>
    </lineage>
</organism>
<dbReference type="EMBL" id="CP011213">
    <property type="protein sequence ID" value="AKM82365.1"/>
    <property type="molecule type" value="Genomic_DNA"/>
</dbReference>
<sequence length="107" mass="12377">MDKRTYKDRAQYNIQAVAKRRRKIKAMAIEYKGGKCSICGYNKYAGALDFHHIDESTKKFDLSTKGLTRSWERTKTEIDKCILVCANCHREIHAGLVQLPVETRVEK</sequence>
<dbReference type="AlphaFoldDB" id="A0A0G4B453"/>
<dbReference type="Proteomes" id="UP000035648">
    <property type="component" value="Chromosome"/>
</dbReference>
<feature type="domain" description="HNH nuclease" evidence="1">
    <location>
        <begin position="23"/>
        <end position="90"/>
    </location>
</feature>
<evidence type="ECO:0000259" key="1">
    <source>
        <dbReference type="SMART" id="SM00507"/>
    </source>
</evidence>
<dbReference type="SMART" id="SM00507">
    <property type="entry name" value="HNHc"/>
    <property type="match status" value="1"/>
</dbReference>
<dbReference type="KEGG" id="bbgw:UT28_C0001G0561"/>
<name>A0A0G4B453_9BACT</name>
<keyword evidence="2" id="KW-0540">Nuclease</keyword>
<dbReference type="Gene3D" id="1.10.30.50">
    <property type="match status" value="1"/>
</dbReference>
<dbReference type="InterPro" id="IPR003615">
    <property type="entry name" value="HNH_nuc"/>
</dbReference>
<keyword evidence="2" id="KW-0378">Hydrolase</keyword>
<protein>
    <submittedName>
        <fullName evidence="2">HNH endonuclease</fullName>
    </submittedName>
</protein>
<dbReference type="CDD" id="cd00085">
    <property type="entry name" value="HNHc"/>
    <property type="match status" value="1"/>
</dbReference>
<gene>
    <name evidence="2" type="ORF">UT28_C0001G0561</name>
</gene>
<evidence type="ECO:0000313" key="2">
    <source>
        <dbReference type="EMBL" id="AKM82365.1"/>
    </source>
</evidence>
<keyword evidence="2" id="KW-0255">Endonuclease</keyword>
<evidence type="ECO:0000313" key="3">
    <source>
        <dbReference type="Proteomes" id="UP000035648"/>
    </source>
</evidence>
<reference evidence="2 3" key="1">
    <citation type="journal article" date="2015" name="Nature">
        <title>rRNA introns, odd ribosomes, and small enigmatic genomes across a large radiation of phyla.</title>
        <authorList>
            <person name="Brown C.T."/>
            <person name="Hug L.A."/>
            <person name="Thomas B.C."/>
            <person name="Sharon I."/>
            <person name="Castelle C.J."/>
            <person name="Singh A."/>
            <person name="Wilkins M.J."/>
            <person name="Williams K.H."/>
            <person name="Banfield J.F."/>
        </authorList>
    </citation>
    <scope>NUCLEOTIDE SEQUENCE [LARGE SCALE GENOMIC DNA]</scope>
</reference>